<organism evidence="2 3">
    <name type="scientific">Nocardiopsis kunsanensis</name>
    <dbReference type="NCBI Taxonomy" id="141693"/>
    <lineage>
        <taxon>Bacteria</taxon>
        <taxon>Bacillati</taxon>
        <taxon>Actinomycetota</taxon>
        <taxon>Actinomycetes</taxon>
        <taxon>Streptosporangiales</taxon>
        <taxon>Nocardiopsidaceae</taxon>
        <taxon>Nocardiopsis</taxon>
    </lineage>
</organism>
<name>A0A919CHN5_9ACTN</name>
<dbReference type="EMBL" id="BMXL01000007">
    <property type="protein sequence ID" value="GHD23155.1"/>
    <property type="molecule type" value="Genomic_DNA"/>
</dbReference>
<dbReference type="Proteomes" id="UP000654947">
    <property type="component" value="Unassembled WGS sequence"/>
</dbReference>
<feature type="signal peptide" evidence="1">
    <location>
        <begin position="1"/>
        <end position="26"/>
    </location>
</feature>
<evidence type="ECO:0000256" key="1">
    <source>
        <dbReference type="SAM" id="SignalP"/>
    </source>
</evidence>
<sequence length="199" mass="21252">MQKFMFTATSALVLSGGLLLAGPGTAAADDKKDDASDGCTGVGLSVSGVSGDFSEKAEKAADALNDKLKQDMAGNMNARTATCAKEVVEAAKDRDMGKDAAAIAMATTIVETHLNNYTGGDRDSVGLFQQRNHYGSSEDRLDVGWATEAFFDELSVVYPGDSWKDVAPGEVAQDVQRSAYPDRYHHQIDDAEVIVDHLW</sequence>
<accession>A0A919CHN5</accession>
<evidence type="ECO:0000313" key="2">
    <source>
        <dbReference type="EMBL" id="GHD23155.1"/>
    </source>
</evidence>
<reference evidence="2 3" key="1">
    <citation type="journal article" date="2014" name="Int. J. Syst. Evol. Microbiol.">
        <title>Complete genome sequence of Corynebacterium casei LMG S-19264T (=DSM 44701T), isolated from a smear-ripened cheese.</title>
        <authorList>
            <consortium name="US DOE Joint Genome Institute (JGI-PGF)"/>
            <person name="Walter F."/>
            <person name="Albersmeier A."/>
            <person name="Kalinowski J."/>
            <person name="Ruckert C."/>
        </authorList>
    </citation>
    <scope>NUCLEOTIDE SEQUENCE [LARGE SCALE GENOMIC DNA]</scope>
    <source>
        <strain evidence="2 3">KCTC 19473</strain>
    </source>
</reference>
<comment type="caution">
    <text evidence="2">The sequence shown here is derived from an EMBL/GenBank/DDBJ whole genome shotgun (WGS) entry which is preliminary data.</text>
</comment>
<proteinExistence type="predicted"/>
<keyword evidence="3" id="KW-1185">Reference proteome</keyword>
<dbReference type="AlphaFoldDB" id="A0A919CHN5"/>
<gene>
    <name evidence="2" type="ORF">GCM10007147_17970</name>
</gene>
<feature type="chain" id="PRO_5039312078" evidence="1">
    <location>
        <begin position="27"/>
        <end position="199"/>
    </location>
</feature>
<evidence type="ECO:0000313" key="3">
    <source>
        <dbReference type="Proteomes" id="UP000654947"/>
    </source>
</evidence>
<protein>
    <submittedName>
        <fullName evidence="2">Uncharacterized protein</fullName>
    </submittedName>
</protein>
<keyword evidence="1" id="KW-0732">Signal</keyword>